<evidence type="ECO:0000313" key="3">
    <source>
        <dbReference type="Proteomes" id="UP000015102"/>
    </source>
</evidence>
<dbReference type="HOGENOM" id="CLU_1880599_0_0_1"/>
<proteinExistence type="predicted"/>
<protein>
    <submittedName>
        <fullName evidence="2">Uncharacterized protein</fullName>
    </submittedName>
</protein>
<dbReference type="STRING" id="36166.T1GPG8"/>
<dbReference type="Proteomes" id="UP000015102">
    <property type="component" value="Unassembled WGS sequence"/>
</dbReference>
<keyword evidence="3" id="KW-1185">Reference proteome</keyword>
<name>T1GPG8_MEGSC</name>
<accession>T1GPG8</accession>
<feature type="region of interest" description="Disordered" evidence="1">
    <location>
        <begin position="1"/>
        <end position="29"/>
    </location>
</feature>
<reference evidence="2" key="2">
    <citation type="submission" date="2015-06" db="UniProtKB">
        <authorList>
            <consortium name="EnsemblMetazoa"/>
        </authorList>
    </citation>
    <scope>IDENTIFICATION</scope>
</reference>
<evidence type="ECO:0000313" key="2">
    <source>
        <dbReference type="EnsemblMetazoa" id="MESCA005498-PA"/>
    </source>
</evidence>
<organism evidence="2 3">
    <name type="scientific">Megaselia scalaris</name>
    <name type="common">Humpbacked fly</name>
    <name type="synonym">Phora scalaris</name>
    <dbReference type="NCBI Taxonomy" id="36166"/>
    <lineage>
        <taxon>Eukaryota</taxon>
        <taxon>Metazoa</taxon>
        <taxon>Ecdysozoa</taxon>
        <taxon>Arthropoda</taxon>
        <taxon>Hexapoda</taxon>
        <taxon>Insecta</taxon>
        <taxon>Pterygota</taxon>
        <taxon>Neoptera</taxon>
        <taxon>Endopterygota</taxon>
        <taxon>Diptera</taxon>
        <taxon>Brachycera</taxon>
        <taxon>Muscomorpha</taxon>
        <taxon>Platypezoidea</taxon>
        <taxon>Phoridae</taxon>
        <taxon>Megaseliini</taxon>
        <taxon>Megaselia</taxon>
    </lineage>
</organism>
<sequence length="136" mass="15550">IIPISVEGGGLIKPSTSTASSEPKKNPFEDKFEHTFYNTGFRNNNLMRSRFSTKRRDDSESQSSDEEDDGFEILSAEKLFSTLLQRVKDLTNRLNINDVHYRGIANNSIFNNASVMPPTNWKFNRKLKVSQPFSDE</sequence>
<dbReference type="AlphaFoldDB" id="T1GPG8"/>
<reference evidence="3" key="1">
    <citation type="submission" date="2013-02" db="EMBL/GenBank/DDBJ databases">
        <authorList>
            <person name="Hughes D."/>
        </authorList>
    </citation>
    <scope>NUCLEOTIDE SEQUENCE</scope>
    <source>
        <strain>Durham</strain>
        <strain evidence="3">NC isolate 2 -- Noor lab</strain>
    </source>
</reference>
<feature type="region of interest" description="Disordered" evidence="1">
    <location>
        <begin position="48"/>
        <end position="69"/>
    </location>
</feature>
<dbReference type="EnsemblMetazoa" id="MESCA005498-RA">
    <property type="protein sequence ID" value="MESCA005498-PA"/>
    <property type="gene ID" value="MESCA005498"/>
</dbReference>
<dbReference type="EMBL" id="CAQQ02137600">
    <property type="status" value="NOT_ANNOTATED_CDS"/>
    <property type="molecule type" value="Genomic_DNA"/>
</dbReference>
<evidence type="ECO:0000256" key="1">
    <source>
        <dbReference type="SAM" id="MobiDB-lite"/>
    </source>
</evidence>